<evidence type="ECO:0000259" key="2">
    <source>
        <dbReference type="Pfam" id="PF13439"/>
    </source>
</evidence>
<evidence type="ECO:0000313" key="3">
    <source>
        <dbReference type="EMBL" id="OGG91921.1"/>
    </source>
</evidence>
<dbReference type="PANTHER" id="PTHR45947">
    <property type="entry name" value="SULFOQUINOVOSYL TRANSFERASE SQD2"/>
    <property type="match status" value="1"/>
</dbReference>
<sequence>MRILILTEYFPSGIGKTFTGGVEARVYHLANYLKLRGHQITIKSRTDKYSFNTLSALIERFKYLVREGSDLLRRSDLLGKYDIVEGTNFSTHILAFLYAKRVGAKAVAWYPDVFIGHGVERLGLISGIVTELAERLAIRLSWDGVISLSGETKKKLIKAGLKAKKIETIYGGVDIDKYKKVQEGIRKYKNATIICVVRLVKYKRVQDLLLAIYFLRERFKDIRVIIVGDGPEFAKLKVKSEKLKVADKVRFLDSVSEEEKWELLIRSHIHALPSVVEGFGLVSIESLSVGTPVVNADIPINREILQKEEGPISGGLLFRAGDAVDLAEKIEILLLDKKLYNQKAGEGRELAKRYEWEKINKQTEEFYQRLLSD</sequence>
<feature type="domain" description="Glycosyltransferase subfamily 4-like N-terminal" evidence="2">
    <location>
        <begin position="20"/>
        <end position="176"/>
    </location>
</feature>
<name>A0A1F6G1C1_9BACT</name>
<proteinExistence type="predicted"/>
<dbReference type="Proteomes" id="UP000177320">
    <property type="component" value="Unassembled WGS sequence"/>
</dbReference>
<dbReference type="GO" id="GO:0016757">
    <property type="term" value="F:glycosyltransferase activity"/>
    <property type="evidence" value="ECO:0007669"/>
    <property type="project" value="InterPro"/>
</dbReference>
<protein>
    <recommendedName>
        <fullName evidence="5">Glycosyl transferase family 1 domain-containing protein</fullName>
    </recommendedName>
</protein>
<gene>
    <name evidence="3" type="ORF">A3H03_01035</name>
</gene>
<dbReference type="Pfam" id="PF13439">
    <property type="entry name" value="Glyco_transf_4"/>
    <property type="match status" value="1"/>
</dbReference>
<dbReference type="Gene3D" id="3.40.50.2000">
    <property type="entry name" value="Glycogen Phosphorylase B"/>
    <property type="match status" value="2"/>
</dbReference>
<dbReference type="InterPro" id="IPR050194">
    <property type="entry name" value="Glycosyltransferase_grp1"/>
</dbReference>
<evidence type="ECO:0000313" key="4">
    <source>
        <dbReference type="Proteomes" id="UP000177320"/>
    </source>
</evidence>
<dbReference type="PANTHER" id="PTHR45947:SF3">
    <property type="entry name" value="SULFOQUINOVOSYL TRANSFERASE SQD2"/>
    <property type="match status" value="1"/>
</dbReference>
<accession>A0A1F6G1C1</accession>
<dbReference type="CDD" id="cd03801">
    <property type="entry name" value="GT4_PimA-like"/>
    <property type="match status" value="1"/>
</dbReference>
<feature type="domain" description="Glycosyl transferase family 1" evidence="1">
    <location>
        <begin position="187"/>
        <end position="343"/>
    </location>
</feature>
<dbReference type="InterPro" id="IPR028098">
    <property type="entry name" value="Glyco_trans_4-like_N"/>
</dbReference>
<dbReference type="EMBL" id="MFNA01000033">
    <property type="protein sequence ID" value="OGG91921.1"/>
    <property type="molecule type" value="Genomic_DNA"/>
</dbReference>
<reference evidence="3 4" key="1">
    <citation type="journal article" date="2016" name="Nat. Commun.">
        <title>Thousands of microbial genomes shed light on interconnected biogeochemical processes in an aquifer system.</title>
        <authorList>
            <person name="Anantharaman K."/>
            <person name="Brown C.T."/>
            <person name="Hug L.A."/>
            <person name="Sharon I."/>
            <person name="Castelle C.J."/>
            <person name="Probst A.J."/>
            <person name="Thomas B.C."/>
            <person name="Singh A."/>
            <person name="Wilkins M.J."/>
            <person name="Karaoz U."/>
            <person name="Brodie E.L."/>
            <person name="Williams K.H."/>
            <person name="Hubbard S.S."/>
            <person name="Banfield J.F."/>
        </authorList>
    </citation>
    <scope>NUCLEOTIDE SEQUENCE [LARGE SCALE GENOMIC DNA]</scope>
</reference>
<comment type="caution">
    <text evidence="3">The sequence shown here is derived from an EMBL/GenBank/DDBJ whole genome shotgun (WGS) entry which is preliminary data.</text>
</comment>
<dbReference type="InterPro" id="IPR001296">
    <property type="entry name" value="Glyco_trans_1"/>
</dbReference>
<evidence type="ECO:0000259" key="1">
    <source>
        <dbReference type="Pfam" id="PF00534"/>
    </source>
</evidence>
<dbReference type="AlphaFoldDB" id="A0A1F6G1C1"/>
<organism evidence="3 4">
    <name type="scientific">Candidatus Kuenenbacteria bacterium RIFCSPLOWO2_12_FULL_42_13</name>
    <dbReference type="NCBI Taxonomy" id="1798565"/>
    <lineage>
        <taxon>Bacteria</taxon>
        <taxon>Candidatus Kueneniibacteriota</taxon>
    </lineage>
</organism>
<evidence type="ECO:0008006" key="5">
    <source>
        <dbReference type="Google" id="ProtNLM"/>
    </source>
</evidence>
<dbReference type="SUPFAM" id="SSF53756">
    <property type="entry name" value="UDP-Glycosyltransferase/glycogen phosphorylase"/>
    <property type="match status" value="1"/>
</dbReference>
<dbReference type="Pfam" id="PF00534">
    <property type="entry name" value="Glycos_transf_1"/>
    <property type="match status" value="1"/>
</dbReference>